<feature type="compositionally biased region" description="Polar residues" evidence="1">
    <location>
        <begin position="484"/>
        <end position="507"/>
    </location>
</feature>
<feature type="region of interest" description="Disordered" evidence="1">
    <location>
        <begin position="207"/>
        <end position="244"/>
    </location>
</feature>
<feature type="compositionally biased region" description="Polar residues" evidence="1">
    <location>
        <begin position="107"/>
        <end position="123"/>
    </location>
</feature>
<evidence type="ECO:0000313" key="2">
    <source>
        <dbReference type="EMBL" id="KZT66760.1"/>
    </source>
</evidence>
<feature type="region of interest" description="Disordered" evidence="1">
    <location>
        <begin position="537"/>
        <end position="557"/>
    </location>
</feature>
<reference evidence="2 3" key="1">
    <citation type="journal article" date="2016" name="Mol. Biol. Evol.">
        <title>Comparative Genomics of Early-Diverging Mushroom-Forming Fungi Provides Insights into the Origins of Lignocellulose Decay Capabilities.</title>
        <authorList>
            <person name="Nagy L.G."/>
            <person name="Riley R."/>
            <person name="Tritt A."/>
            <person name="Adam C."/>
            <person name="Daum C."/>
            <person name="Floudas D."/>
            <person name="Sun H."/>
            <person name="Yadav J.S."/>
            <person name="Pangilinan J."/>
            <person name="Larsson K.H."/>
            <person name="Matsuura K."/>
            <person name="Barry K."/>
            <person name="Labutti K."/>
            <person name="Kuo R."/>
            <person name="Ohm R.A."/>
            <person name="Bhattacharya S.S."/>
            <person name="Shirouzu T."/>
            <person name="Yoshinaga Y."/>
            <person name="Martin F.M."/>
            <person name="Grigoriev I.V."/>
            <person name="Hibbett D.S."/>
        </authorList>
    </citation>
    <scope>NUCLEOTIDE SEQUENCE [LARGE SCALE GENOMIC DNA]</scope>
    <source>
        <strain evidence="2 3">L-15889</strain>
    </source>
</reference>
<feature type="compositionally biased region" description="Acidic residues" evidence="1">
    <location>
        <begin position="508"/>
        <end position="523"/>
    </location>
</feature>
<proteinExistence type="predicted"/>
<name>A0A165NBC9_9APHY</name>
<feature type="region of interest" description="Disordered" evidence="1">
    <location>
        <begin position="256"/>
        <end position="308"/>
    </location>
</feature>
<dbReference type="EMBL" id="KV429084">
    <property type="protein sequence ID" value="KZT66760.1"/>
    <property type="molecule type" value="Genomic_DNA"/>
</dbReference>
<organism evidence="2 3">
    <name type="scientific">Daedalea quercina L-15889</name>
    <dbReference type="NCBI Taxonomy" id="1314783"/>
    <lineage>
        <taxon>Eukaryota</taxon>
        <taxon>Fungi</taxon>
        <taxon>Dikarya</taxon>
        <taxon>Basidiomycota</taxon>
        <taxon>Agaricomycotina</taxon>
        <taxon>Agaricomycetes</taxon>
        <taxon>Polyporales</taxon>
        <taxon>Fomitopsis</taxon>
    </lineage>
</organism>
<evidence type="ECO:0000256" key="1">
    <source>
        <dbReference type="SAM" id="MobiDB-lite"/>
    </source>
</evidence>
<sequence>MFQTISSFLPPVLQLGNDKTPPVAADTSKPHETPPTDPAATRRAGEEQEQAVKRLKERKNESFIVVRPPPSKTNHPLNLQVQLVPPSNKDKDGRSSRPSSRHSIDSTVESEVSLSRTASNRSEASLYSSYSSTGSFSTLGSTSSTSSGRRMIIPLYNLQAHNVMQNVIVDAGTDAKIAKFMKRGLEVIGLAVLEPIEIWTGGSLEEDGRPRTSFDHAHGFLPPGSSTPTSSAASLASENTQERHAPAFVPAPAIASASMSPSGSSSGRPGTPRKFFGKLFSKKKDSPSTSDLTPPVTPTSPVPSLASETKLSKRSSLLSAHGHPVIINYAPEFPLQPPVLGIQPTLRSPTVPPRGRPHRYVWVVRKWLKGEPESMLGGMRDRFNEARSGTLAPSGGLEANVEVRLEWSRGKKRAVEGDRVARKGSRRRSAGESPATPFMADLQLPQTPMTPTTPMTPAGLAPRARKAWTRARSPGGAGRRSLESARSTSPGPAASITTGESMAQGTQETEEDDGEASDPEDSETPWTCTLVVRRLQHAAPQTPTPRSPLADVSDHAQPQSLRVKVAAVVPTPHHPKVVALLKVPFPLPDVEIERVAVRRRIVTPAGISRPAPDAVPEAGSGGSGGQKKFWPGAGRENGGGGGSGRPEPGRSAGVVLTAEEIKDVVSCTGLWLVVREGFGGVGRERRKGDGWRLRG</sequence>
<feature type="compositionally biased region" description="Basic and acidic residues" evidence="1">
    <location>
        <begin position="207"/>
        <end position="218"/>
    </location>
</feature>
<feature type="compositionally biased region" description="Low complexity" evidence="1">
    <location>
        <begin position="256"/>
        <end position="270"/>
    </location>
</feature>
<dbReference type="Proteomes" id="UP000076727">
    <property type="component" value="Unassembled WGS sequence"/>
</dbReference>
<feature type="compositionally biased region" description="Basic and acidic residues" evidence="1">
    <location>
        <begin position="412"/>
        <end position="421"/>
    </location>
</feature>
<feature type="region of interest" description="Disordered" evidence="1">
    <location>
        <begin position="607"/>
        <end position="651"/>
    </location>
</feature>
<accession>A0A165NBC9</accession>
<feature type="region of interest" description="Disordered" evidence="1">
    <location>
        <begin position="1"/>
        <end position="147"/>
    </location>
</feature>
<dbReference type="AlphaFoldDB" id="A0A165NBC9"/>
<gene>
    <name evidence="2" type="ORF">DAEQUDRAFT_813328</name>
</gene>
<feature type="compositionally biased region" description="Gly residues" evidence="1">
    <location>
        <begin position="635"/>
        <end position="644"/>
    </location>
</feature>
<keyword evidence="3" id="KW-1185">Reference proteome</keyword>
<feature type="region of interest" description="Disordered" evidence="1">
    <location>
        <begin position="412"/>
        <end position="524"/>
    </location>
</feature>
<feature type="compositionally biased region" description="Polar residues" evidence="1">
    <location>
        <begin position="72"/>
        <end position="81"/>
    </location>
</feature>
<evidence type="ECO:0000313" key="3">
    <source>
        <dbReference type="Proteomes" id="UP000076727"/>
    </source>
</evidence>
<feature type="compositionally biased region" description="Low complexity" evidence="1">
    <location>
        <begin position="221"/>
        <end position="237"/>
    </location>
</feature>
<feature type="compositionally biased region" description="Low complexity" evidence="1">
    <location>
        <begin position="125"/>
        <end position="147"/>
    </location>
</feature>
<protein>
    <submittedName>
        <fullName evidence="2">Uncharacterized protein</fullName>
    </submittedName>
</protein>
<feature type="compositionally biased region" description="Low complexity" evidence="1">
    <location>
        <begin position="442"/>
        <end position="457"/>
    </location>
</feature>
<feature type="compositionally biased region" description="Basic and acidic residues" evidence="1">
    <location>
        <begin position="43"/>
        <end position="61"/>
    </location>
</feature>
<dbReference type="OrthoDB" id="2590746at2759"/>